<protein>
    <submittedName>
        <fullName evidence="1">Uncharacterized protein</fullName>
    </submittedName>
</protein>
<accession>A0A0N7L3W1</accession>
<dbReference type="AlphaFoldDB" id="A0A0N7L3W1"/>
<name>A0A0N7L3W1_PLAHL</name>
<dbReference type="GeneID" id="36399282"/>
<proteinExistence type="predicted"/>
<organism evidence="1 2">
    <name type="scientific">Plasmopara halstedii</name>
    <name type="common">Downy mildew of sunflower</name>
    <dbReference type="NCBI Taxonomy" id="4781"/>
    <lineage>
        <taxon>Eukaryota</taxon>
        <taxon>Sar</taxon>
        <taxon>Stramenopiles</taxon>
        <taxon>Oomycota</taxon>
        <taxon>Peronosporomycetes</taxon>
        <taxon>Peronosporales</taxon>
        <taxon>Peronosporaceae</taxon>
        <taxon>Plasmopara</taxon>
    </lineage>
</organism>
<dbReference type="RefSeq" id="XP_024573348.1">
    <property type="nucleotide sequence ID" value="XM_024722254.1"/>
</dbReference>
<sequence length="63" mass="7186">MSMYMRSMAAPQIEDQEECTPFVCGFCYSLYFARDFLTAALASYPDPLSSLNVESSRNYQPKI</sequence>
<reference evidence="2" key="1">
    <citation type="submission" date="2014-09" db="EMBL/GenBank/DDBJ databases">
        <authorList>
            <person name="Sharma Rahul"/>
            <person name="Thines Marco"/>
        </authorList>
    </citation>
    <scope>NUCLEOTIDE SEQUENCE [LARGE SCALE GENOMIC DNA]</scope>
</reference>
<keyword evidence="2" id="KW-1185">Reference proteome</keyword>
<dbReference type="EMBL" id="CCYD01000252">
    <property type="protein sequence ID" value="CEG36979.1"/>
    <property type="molecule type" value="Genomic_DNA"/>
</dbReference>
<evidence type="ECO:0000313" key="1">
    <source>
        <dbReference type="EMBL" id="CEG36979.1"/>
    </source>
</evidence>
<evidence type="ECO:0000313" key="2">
    <source>
        <dbReference type="Proteomes" id="UP000054928"/>
    </source>
</evidence>
<dbReference type="Proteomes" id="UP000054928">
    <property type="component" value="Unassembled WGS sequence"/>
</dbReference>